<keyword evidence="17" id="KW-1185">Reference proteome</keyword>
<evidence type="ECO:0000256" key="11">
    <source>
        <dbReference type="ARBA" id="ARBA00041467"/>
    </source>
</evidence>
<dbReference type="InterPro" id="IPR016066">
    <property type="entry name" value="A-D-PHexomutase_CS"/>
</dbReference>
<dbReference type="SUPFAM" id="SSF55957">
    <property type="entry name" value="Phosphoglucomutase, C-terminal domain"/>
    <property type="match status" value="1"/>
</dbReference>
<dbReference type="InterPro" id="IPR036900">
    <property type="entry name" value="A-D-PHexomutase_C_sf"/>
</dbReference>
<dbReference type="eggNOG" id="COG1109">
    <property type="taxonomic scope" value="Bacteria"/>
</dbReference>
<dbReference type="InterPro" id="IPR016055">
    <property type="entry name" value="A-D-PHexomutase_a/b/a-I/II/III"/>
</dbReference>
<feature type="domain" description="Alpha-D-phosphohexomutase alpha/beta/alpha" evidence="14">
    <location>
        <begin position="209"/>
        <end position="312"/>
    </location>
</feature>
<evidence type="ECO:0000256" key="4">
    <source>
        <dbReference type="ARBA" id="ARBA00010231"/>
    </source>
</evidence>
<dbReference type="Proteomes" id="UP000006094">
    <property type="component" value="Chromosome"/>
</dbReference>
<keyword evidence="6 12" id="KW-0479">Metal-binding</keyword>
<dbReference type="PANTHER" id="PTHR45745">
    <property type="entry name" value="PHOSPHOMANNOMUTASE 45A"/>
    <property type="match status" value="1"/>
</dbReference>
<feature type="domain" description="Alpha-D-phosphohexomutase alpha/beta/alpha" evidence="13">
    <location>
        <begin position="43"/>
        <end position="178"/>
    </location>
</feature>
<dbReference type="InterPro" id="IPR005846">
    <property type="entry name" value="A-D-PHexomutase_a/b/a-III"/>
</dbReference>
<accession>K0AY29</accession>
<organism evidence="16 17">
    <name type="scientific">Gottschalkia acidurici (strain ATCC 7906 / DSM 604 / BCRC 14475 / CIP 104303 / KCTC 5404 / NCIMB 10678 / 9a)</name>
    <name type="common">Clostridium acidurici</name>
    <dbReference type="NCBI Taxonomy" id="1128398"/>
    <lineage>
        <taxon>Bacteria</taxon>
        <taxon>Bacillati</taxon>
        <taxon>Bacillota</taxon>
        <taxon>Tissierellia</taxon>
        <taxon>Tissierellales</taxon>
        <taxon>Gottschalkiaceae</taxon>
        <taxon>Gottschalkia</taxon>
    </lineage>
</organism>
<dbReference type="EMBL" id="CP003326">
    <property type="protein sequence ID" value="AFS77301.1"/>
    <property type="molecule type" value="Genomic_DNA"/>
</dbReference>
<dbReference type="InterPro" id="IPR005845">
    <property type="entry name" value="A-D-PHexomutase_a/b/a-II"/>
</dbReference>
<dbReference type="STRING" id="1128398.Curi_c02210"/>
<reference evidence="16 17" key="1">
    <citation type="journal article" date="2012" name="PLoS ONE">
        <title>The purine-utilizing bacterium Clostridium acidurici 9a: a genome-guided metabolic reconsideration.</title>
        <authorList>
            <person name="Hartwich K."/>
            <person name="Poehlein A."/>
            <person name="Daniel R."/>
        </authorList>
    </citation>
    <scope>NUCLEOTIDE SEQUENCE [LARGE SCALE GENOMIC DNA]</scope>
    <source>
        <strain evidence="17">ATCC 7906 / DSM 604 / BCRC 14475 / CIP 104303 / KCTC 5404 / NCIMB 10678 / 9a</strain>
    </source>
</reference>
<comment type="cofactor">
    <cofactor evidence="1">
        <name>Mg(2+)</name>
        <dbReference type="ChEBI" id="CHEBI:18420"/>
    </cofactor>
</comment>
<comment type="pathway">
    <text evidence="2">Glycolipid metabolism; diglucosyl-diacylglycerol biosynthesis.</text>
</comment>
<keyword evidence="5" id="KW-0597">Phosphoprotein</keyword>
<evidence type="ECO:0000259" key="15">
    <source>
        <dbReference type="Pfam" id="PF02880"/>
    </source>
</evidence>
<evidence type="ECO:0000313" key="17">
    <source>
        <dbReference type="Proteomes" id="UP000006094"/>
    </source>
</evidence>
<evidence type="ECO:0000256" key="10">
    <source>
        <dbReference type="ARBA" id="ARBA00041398"/>
    </source>
</evidence>
<dbReference type="PROSITE" id="PS00710">
    <property type="entry name" value="PGM_PMM"/>
    <property type="match status" value="1"/>
</dbReference>
<dbReference type="Pfam" id="PF02880">
    <property type="entry name" value="PGM_PMM_III"/>
    <property type="match status" value="1"/>
</dbReference>
<evidence type="ECO:0000256" key="5">
    <source>
        <dbReference type="ARBA" id="ARBA00022553"/>
    </source>
</evidence>
<dbReference type="PATRIC" id="fig|1128398.3.peg.225"/>
<dbReference type="OrthoDB" id="9806956at2"/>
<dbReference type="InterPro" id="IPR005841">
    <property type="entry name" value="Alpha-D-phosphohexomutase_SF"/>
</dbReference>
<evidence type="ECO:0000256" key="2">
    <source>
        <dbReference type="ARBA" id="ARBA00005164"/>
    </source>
</evidence>
<protein>
    <recommendedName>
        <fullName evidence="9">Phosphoglucomutase</fullName>
    </recommendedName>
    <alternativeName>
        <fullName evidence="11">Alpha-phosphoglucomutase</fullName>
    </alternativeName>
    <alternativeName>
        <fullName evidence="10">Glucose phosphomutase</fullName>
    </alternativeName>
</protein>
<proteinExistence type="inferred from homology"/>
<dbReference type="AlphaFoldDB" id="K0AY29"/>
<evidence type="ECO:0000256" key="8">
    <source>
        <dbReference type="ARBA" id="ARBA00023235"/>
    </source>
</evidence>
<evidence type="ECO:0000313" key="16">
    <source>
        <dbReference type="EMBL" id="AFS77301.1"/>
    </source>
</evidence>
<gene>
    <name evidence="16" type="primary">pgcA</name>
    <name evidence="16" type="ordered locus">Curi_c02210</name>
</gene>
<comment type="pathway">
    <text evidence="3">Lipid metabolism.</text>
</comment>
<dbReference type="GO" id="GO:0000287">
    <property type="term" value="F:magnesium ion binding"/>
    <property type="evidence" value="ECO:0007669"/>
    <property type="project" value="InterPro"/>
</dbReference>
<evidence type="ECO:0000256" key="3">
    <source>
        <dbReference type="ARBA" id="ARBA00005189"/>
    </source>
</evidence>
<dbReference type="PRINTS" id="PR00509">
    <property type="entry name" value="PGMPMM"/>
</dbReference>
<evidence type="ECO:0000259" key="13">
    <source>
        <dbReference type="Pfam" id="PF02878"/>
    </source>
</evidence>
<dbReference type="SUPFAM" id="SSF53738">
    <property type="entry name" value="Phosphoglucomutase, first 3 domains"/>
    <property type="match status" value="3"/>
</dbReference>
<evidence type="ECO:0000256" key="7">
    <source>
        <dbReference type="ARBA" id="ARBA00022842"/>
    </source>
</evidence>
<dbReference type="GO" id="GO:0008973">
    <property type="term" value="F:phosphopentomutase activity"/>
    <property type="evidence" value="ECO:0007669"/>
    <property type="project" value="TreeGrafter"/>
</dbReference>
<dbReference type="HOGENOM" id="CLU_016950_0_0_9"/>
<keyword evidence="8 16" id="KW-0413">Isomerase</keyword>
<evidence type="ECO:0000256" key="1">
    <source>
        <dbReference type="ARBA" id="ARBA00001946"/>
    </source>
</evidence>
<sequence>MSFLEKYNQWIKDESIDEETRKELETIKNDQAEIEDRFYKDLEFGTGGLRGIVGAGTNRMNRYTVARATQGLADYLKENSKGKPLSAVIAYDCRNKSDEFAKISALVLGGNNIKTYLFESLRPTPELSFAIRHLKADTGIVITASHNPPKYNGYKAYGSDGAQLPPKEADIVVEKAKQVGSIENVKMIDEQEARIKNLLSIIGSEIDDVYIDKVKKQSLREDIDKDINIVYTPLHGAGNVPVRRVLREVGFKNVHVVEEQSKPDPDFSTVSYPNPEDPKSFELSIELGKKVDADILVATDPDSDRIGIVSKNNDGDYTLISGNDTGALLLDYVLSGKKEKGILSKNGIVVKTIVTSEIGRKVAEYYELETIDTLTGFKFIAGKIRDFEREGNFTYEFGYEESFGYLPWTEARDKDGVLSTMLACEMAAYHKKQGKTLLEALEEIYKKVGYFTDDSYSIVLEGVEGKAKIEKIMDSFRNEYSKKIKDSNLLQVSDYKEGTVTTLATGKIEDTNLHRENVMKYVFDNESWYALRPSGTEPKLKVYISAMGTSMEESKLKVEAIREVINNKMENLI</sequence>
<evidence type="ECO:0000259" key="14">
    <source>
        <dbReference type="Pfam" id="PF02879"/>
    </source>
</evidence>
<name>K0AY29_GOTA9</name>
<keyword evidence="7 12" id="KW-0460">Magnesium</keyword>
<dbReference type="CDD" id="cd05799">
    <property type="entry name" value="PGM2"/>
    <property type="match status" value="1"/>
</dbReference>
<comment type="similarity">
    <text evidence="4 12">Belongs to the phosphohexose mutase family.</text>
</comment>
<dbReference type="KEGG" id="cad:Curi_c02210"/>
<dbReference type="InterPro" id="IPR005844">
    <property type="entry name" value="A-D-PHexomutase_a/b/a-I"/>
</dbReference>
<dbReference type="PANTHER" id="PTHR45745:SF1">
    <property type="entry name" value="PHOSPHOGLUCOMUTASE 2B-RELATED"/>
    <property type="match status" value="1"/>
</dbReference>
<dbReference type="Pfam" id="PF02879">
    <property type="entry name" value="PGM_PMM_II"/>
    <property type="match status" value="1"/>
</dbReference>
<dbReference type="GO" id="GO:0005975">
    <property type="term" value="P:carbohydrate metabolic process"/>
    <property type="evidence" value="ECO:0007669"/>
    <property type="project" value="InterPro"/>
</dbReference>
<dbReference type="RefSeq" id="WP_014966438.1">
    <property type="nucleotide sequence ID" value="NC_018664.1"/>
</dbReference>
<dbReference type="GO" id="GO:0006166">
    <property type="term" value="P:purine ribonucleoside salvage"/>
    <property type="evidence" value="ECO:0007669"/>
    <property type="project" value="TreeGrafter"/>
</dbReference>
<evidence type="ECO:0000256" key="9">
    <source>
        <dbReference type="ARBA" id="ARBA00039995"/>
    </source>
</evidence>
<dbReference type="Gene3D" id="3.30.310.50">
    <property type="entry name" value="Alpha-D-phosphohexomutase, C-terminal domain"/>
    <property type="match status" value="1"/>
</dbReference>
<evidence type="ECO:0000256" key="6">
    <source>
        <dbReference type="ARBA" id="ARBA00022723"/>
    </source>
</evidence>
<evidence type="ECO:0000256" key="12">
    <source>
        <dbReference type="RuleBase" id="RU004326"/>
    </source>
</evidence>
<dbReference type="Gene3D" id="3.40.120.10">
    <property type="entry name" value="Alpha-D-Glucose-1,6-Bisphosphate, subunit A, domain 3"/>
    <property type="match status" value="3"/>
</dbReference>
<dbReference type="Pfam" id="PF02878">
    <property type="entry name" value="PGM_PMM_I"/>
    <property type="match status" value="1"/>
</dbReference>
<feature type="domain" description="Alpha-D-phosphohexomutase alpha/beta/alpha" evidence="15">
    <location>
        <begin position="322"/>
        <end position="447"/>
    </location>
</feature>